<feature type="transmembrane region" description="Helical" evidence="9">
    <location>
        <begin position="82"/>
        <end position="98"/>
    </location>
</feature>
<accession>A0ABP6T486</accession>
<reference evidence="12" key="1">
    <citation type="journal article" date="2019" name="Int. J. Syst. Evol. Microbiol.">
        <title>The Global Catalogue of Microorganisms (GCM) 10K type strain sequencing project: providing services to taxonomists for standard genome sequencing and annotation.</title>
        <authorList>
            <consortium name="The Broad Institute Genomics Platform"/>
            <consortium name="The Broad Institute Genome Sequencing Center for Infectious Disease"/>
            <person name="Wu L."/>
            <person name="Ma J."/>
        </authorList>
    </citation>
    <scope>NUCLEOTIDE SEQUENCE [LARGE SCALE GENOMIC DNA]</scope>
    <source>
        <strain evidence="12">JCM 9458</strain>
    </source>
</reference>
<dbReference type="SMART" id="SM00387">
    <property type="entry name" value="HATPase_c"/>
    <property type="match status" value="1"/>
</dbReference>
<comment type="catalytic activity">
    <reaction evidence="1">
        <text>ATP + protein L-histidine = ADP + protein N-phospho-L-histidine.</text>
        <dbReference type="EC" id="2.7.13.3"/>
    </reaction>
</comment>
<dbReference type="RefSeq" id="WP_345730809.1">
    <property type="nucleotide sequence ID" value="NZ_BAAAYN010000035.1"/>
</dbReference>
<keyword evidence="9" id="KW-0472">Membrane</keyword>
<comment type="caution">
    <text evidence="11">The sequence shown here is derived from an EMBL/GenBank/DDBJ whole genome shotgun (WGS) entry which is preliminary data.</text>
</comment>
<dbReference type="Gene3D" id="1.20.5.1930">
    <property type="match status" value="1"/>
</dbReference>
<keyword evidence="4" id="KW-0808">Transferase</keyword>
<keyword evidence="9" id="KW-0812">Transmembrane</keyword>
<dbReference type="InterPro" id="IPR050482">
    <property type="entry name" value="Sensor_HK_TwoCompSys"/>
</dbReference>
<keyword evidence="3" id="KW-0597">Phosphoprotein</keyword>
<keyword evidence="5" id="KW-0547">Nucleotide-binding</keyword>
<proteinExistence type="predicted"/>
<evidence type="ECO:0000313" key="11">
    <source>
        <dbReference type="EMBL" id="GAA3391950.1"/>
    </source>
</evidence>
<protein>
    <recommendedName>
        <fullName evidence="2">histidine kinase</fullName>
        <ecNumber evidence="2">2.7.13.3</ecNumber>
    </recommendedName>
</protein>
<name>A0ABP6T486_9ACTN</name>
<dbReference type="Pfam" id="PF07730">
    <property type="entry name" value="HisKA_3"/>
    <property type="match status" value="1"/>
</dbReference>
<dbReference type="InterPro" id="IPR011712">
    <property type="entry name" value="Sig_transdc_His_kin_sub3_dim/P"/>
</dbReference>
<evidence type="ECO:0000256" key="1">
    <source>
        <dbReference type="ARBA" id="ARBA00000085"/>
    </source>
</evidence>
<organism evidence="11 12">
    <name type="scientific">Cryptosporangium minutisporangium</name>
    <dbReference type="NCBI Taxonomy" id="113569"/>
    <lineage>
        <taxon>Bacteria</taxon>
        <taxon>Bacillati</taxon>
        <taxon>Actinomycetota</taxon>
        <taxon>Actinomycetes</taxon>
        <taxon>Cryptosporangiales</taxon>
        <taxon>Cryptosporangiaceae</taxon>
        <taxon>Cryptosporangium</taxon>
    </lineage>
</organism>
<dbReference type="PANTHER" id="PTHR24421">
    <property type="entry name" value="NITRATE/NITRITE SENSOR PROTEIN NARX-RELATED"/>
    <property type="match status" value="1"/>
</dbReference>
<feature type="transmembrane region" description="Helical" evidence="9">
    <location>
        <begin position="37"/>
        <end position="53"/>
    </location>
</feature>
<evidence type="ECO:0000256" key="9">
    <source>
        <dbReference type="SAM" id="Phobius"/>
    </source>
</evidence>
<feature type="transmembrane region" description="Helical" evidence="9">
    <location>
        <begin position="103"/>
        <end position="122"/>
    </location>
</feature>
<keyword evidence="7" id="KW-0067">ATP-binding</keyword>
<feature type="transmembrane region" description="Helical" evidence="9">
    <location>
        <begin position="128"/>
        <end position="150"/>
    </location>
</feature>
<dbReference type="CDD" id="cd16917">
    <property type="entry name" value="HATPase_UhpB-NarQ-NarX-like"/>
    <property type="match status" value="1"/>
</dbReference>
<feature type="transmembrane region" description="Helical" evidence="9">
    <location>
        <begin position="60"/>
        <end position="76"/>
    </location>
</feature>
<keyword evidence="8" id="KW-0902">Two-component regulatory system</keyword>
<feature type="domain" description="Histidine kinase/HSP90-like ATPase" evidence="10">
    <location>
        <begin position="275"/>
        <end position="369"/>
    </location>
</feature>
<keyword evidence="6 11" id="KW-0418">Kinase</keyword>
<dbReference type="GO" id="GO:0016301">
    <property type="term" value="F:kinase activity"/>
    <property type="evidence" value="ECO:0007669"/>
    <property type="project" value="UniProtKB-KW"/>
</dbReference>
<evidence type="ECO:0000256" key="6">
    <source>
        <dbReference type="ARBA" id="ARBA00022777"/>
    </source>
</evidence>
<keyword evidence="9" id="KW-1133">Transmembrane helix</keyword>
<dbReference type="Gene3D" id="3.30.565.10">
    <property type="entry name" value="Histidine kinase-like ATPase, C-terminal domain"/>
    <property type="match status" value="1"/>
</dbReference>
<evidence type="ECO:0000256" key="8">
    <source>
        <dbReference type="ARBA" id="ARBA00023012"/>
    </source>
</evidence>
<dbReference type="EC" id="2.7.13.3" evidence="2"/>
<dbReference type="Proteomes" id="UP001501676">
    <property type="component" value="Unassembled WGS sequence"/>
</dbReference>
<evidence type="ECO:0000256" key="3">
    <source>
        <dbReference type="ARBA" id="ARBA00022553"/>
    </source>
</evidence>
<evidence type="ECO:0000256" key="2">
    <source>
        <dbReference type="ARBA" id="ARBA00012438"/>
    </source>
</evidence>
<sequence length="374" mass="38954">MRWRTILADAALAAVLAALSAVTVDPIVLVQPDSTRVDALAYVLIVVACSALVVRRRYPLLTLAVATTAVSAYLIVGYPYGPVLGAVAVAVYSLVLVWPVRRAVLAAGAALVVLLAHLVFSLGTLPALVGLVPGSAWIVVPFAIGTVVRLNRRAAVRERAAEARRAADDERLRVAQEVHDVVGHGLAAITMQADIALHLLPTKPEQAETALTAISETSREALDELRATLAVLRDNTERVPTAGLARLGALAERITASGTPVHTVVTGAVRPLPPGADLAAYRVVQEALTNVLRHAGPATATVRVDYGAEAVRVEVTDTGAGGTELARRHGAEGHGIAGMRERVTALGGSFEAAPAAHGFRVAADIPAPETRSAR</sequence>
<evidence type="ECO:0000259" key="10">
    <source>
        <dbReference type="SMART" id="SM00387"/>
    </source>
</evidence>
<evidence type="ECO:0000256" key="7">
    <source>
        <dbReference type="ARBA" id="ARBA00022840"/>
    </source>
</evidence>
<dbReference type="PANTHER" id="PTHR24421:SF10">
    <property type="entry name" value="NITRATE_NITRITE SENSOR PROTEIN NARQ"/>
    <property type="match status" value="1"/>
</dbReference>
<evidence type="ECO:0000256" key="4">
    <source>
        <dbReference type="ARBA" id="ARBA00022679"/>
    </source>
</evidence>
<dbReference type="InterPro" id="IPR036890">
    <property type="entry name" value="HATPase_C_sf"/>
</dbReference>
<dbReference type="EMBL" id="BAAAYN010000035">
    <property type="protein sequence ID" value="GAA3391950.1"/>
    <property type="molecule type" value="Genomic_DNA"/>
</dbReference>
<gene>
    <name evidence="11" type="ORF">GCM10020369_51780</name>
</gene>
<dbReference type="InterPro" id="IPR003594">
    <property type="entry name" value="HATPase_dom"/>
</dbReference>
<dbReference type="SUPFAM" id="SSF55874">
    <property type="entry name" value="ATPase domain of HSP90 chaperone/DNA topoisomerase II/histidine kinase"/>
    <property type="match status" value="1"/>
</dbReference>
<keyword evidence="12" id="KW-1185">Reference proteome</keyword>
<evidence type="ECO:0000313" key="12">
    <source>
        <dbReference type="Proteomes" id="UP001501676"/>
    </source>
</evidence>
<evidence type="ECO:0000256" key="5">
    <source>
        <dbReference type="ARBA" id="ARBA00022741"/>
    </source>
</evidence>
<dbReference type="Pfam" id="PF02518">
    <property type="entry name" value="HATPase_c"/>
    <property type="match status" value="1"/>
</dbReference>